<dbReference type="EMBL" id="KN837336">
    <property type="protein sequence ID" value="KIJ27410.1"/>
    <property type="molecule type" value="Genomic_DNA"/>
</dbReference>
<dbReference type="CDD" id="cd01770">
    <property type="entry name" value="UBX_UBXN2"/>
    <property type="match status" value="1"/>
</dbReference>
<dbReference type="SUPFAM" id="SSF54236">
    <property type="entry name" value="Ubiquitin-like"/>
    <property type="match status" value="1"/>
</dbReference>
<dbReference type="GO" id="GO:0005829">
    <property type="term" value="C:cytosol"/>
    <property type="evidence" value="ECO:0007669"/>
    <property type="project" value="TreeGrafter"/>
</dbReference>
<evidence type="ECO:0000313" key="5">
    <source>
        <dbReference type="EMBL" id="KIJ27410.1"/>
    </source>
</evidence>
<dbReference type="GO" id="GO:0043161">
    <property type="term" value="P:proteasome-mediated ubiquitin-dependent protein catabolic process"/>
    <property type="evidence" value="ECO:0007669"/>
    <property type="project" value="TreeGrafter"/>
</dbReference>
<evidence type="ECO:0000259" key="4">
    <source>
        <dbReference type="PROSITE" id="PS51399"/>
    </source>
</evidence>
<dbReference type="InterPro" id="IPR000626">
    <property type="entry name" value="Ubiquitin-like_dom"/>
</dbReference>
<evidence type="ECO:0000259" key="3">
    <source>
        <dbReference type="PROSITE" id="PS50053"/>
    </source>
</evidence>
<dbReference type="GO" id="GO:0000045">
    <property type="term" value="P:autophagosome assembly"/>
    <property type="evidence" value="ECO:0007669"/>
    <property type="project" value="TreeGrafter"/>
</dbReference>
<evidence type="ECO:0008006" key="7">
    <source>
        <dbReference type="Google" id="ProtNLM"/>
    </source>
</evidence>
<dbReference type="GO" id="GO:0005634">
    <property type="term" value="C:nucleus"/>
    <property type="evidence" value="ECO:0007669"/>
    <property type="project" value="TreeGrafter"/>
</dbReference>
<dbReference type="Pfam" id="PF08059">
    <property type="entry name" value="SEP"/>
    <property type="match status" value="1"/>
</dbReference>
<feature type="domain" description="Ubiquitin-like" evidence="3">
    <location>
        <begin position="285"/>
        <end position="359"/>
    </location>
</feature>
<dbReference type="SUPFAM" id="SSF102848">
    <property type="entry name" value="NSFL1 (p97 ATPase) cofactor p47, SEP domain"/>
    <property type="match status" value="1"/>
</dbReference>
<dbReference type="HOGENOM" id="CLU_029402_4_0_1"/>
<name>A0A0C9UPY5_SPHS4</name>
<evidence type="ECO:0000256" key="1">
    <source>
        <dbReference type="SAM" id="MobiDB-lite"/>
    </source>
</evidence>
<dbReference type="GO" id="GO:0061025">
    <property type="term" value="P:membrane fusion"/>
    <property type="evidence" value="ECO:0007669"/>
    <property type="project" value="TreeGrafter"/>
</dbReference>
<feature type="region of interest" description="Disordered" evidence="1">
    <location>
        <begin position="1"/>
        <end position="91"/>
    </location>
</feature>
<dbReference type="FunFam" id="3.30.420.210:FF:000002">
    <property type="entry name" value="UBX domain-containing protein 1"/>
    <property type="match status" value="1"/>
</dbReference>
<dbReference type="PANTHER" id="PTHR23333:SF20">
    <property type="entry name" value="NSFL1 COFACTOR P47"/>
    <property type="match status" value="1"/>
</dbReference>
<dbReference type="PANTHER" id="PTHR23333">
    <property type="entry name" value="UBX DOMAIN CONTAINING PROTEIN"/>
    <property type="match status" value="1"/>
</dbReference>
<feature type="compositionally biased region" description="Low complexity" evidence="1">
    <location>
        <begin position="14"/>
        <end position="26"/>
    </location>
</feature>
<reference evidence="5 6" key="1">
    <citation type="submission" date="2014-06" db="EMBL/GenBank/DDBJ databases">
        <title>Evolutionary Origins and Diversification of the Mycorrhizal Mutualists.</title>
        <authorList>
            <consortium name="DOE Joint Genome Institute"/>
            <consortium name="Mycorrhizal Genomics Consortium"/>
            <person name="Kohler A."/>
            <person name="Kuo A."/>
            <person name="Nagy L.G."/>
            <person name="Floudas D."/>
            <person name="Copeland A."/>
            <person name="Barry K.W."/>
            <person name="Cichocki N."/>
            <person name="Veneault-Fourrey C."/>
            <person name="LaButti K."/>
            <person name="Lindquist E.A."/>
            <person name="Lipzen A."/>
            <person name="Lundell T."/>
            <person name="Morin E."/>
            <person name="Murat C."/>
            <person name="Riley R."/>
            <person name="Ohm R."/>
            <person name="Sun H."/>
            <person name="Tunlid A."/>
            <person name="Henrissat B."/>
            <person name="Grigoriev I.V."/>
            <person name="Hibbett D.S."/>
            <person name="Martin F."/>
        </authorList>
    </citation>
    <scope>NUCLEOTIDE SEQUENCE [LARGE SCALE GENOMIC DNA]</scope>
    <source>
        <strain evidence="5 6">SS14</strain>
    </source>
</reference>
<evidence type="ECO:0000313" key="6">
    <source>
        <dbReference type="Proteomes" id="UP000054279"/>
    </source>
</evidence>
<proteinExistence type="predicted"/>
<dbReference type="Gene3D" id="3.10.20.90">
    <property type="entry name" value="Phosphatidylinositol 3-kinase Catalytic Subunit, Chain A, domain 1"/>
    <property type="match status" value="1"/>
</dbReference>
<dbReference type="InterPro" id="IPR036241">
    <property type="entry name" value="NSFL1C_SEP_dom_sf"/>
</dbReference>
<feature type="domain" description="UBX" evidence="2">
    <location>
        <begin position="280"/>
        <end position="357"/>
    </location>
</feature>
<dbReference type="InterPro" id="IPR012989">
    <property type="entry name" value="SEP_domain"/>
</dbReference>
<dbReference type="GO" id="GO:0007030">
    <property type="term" value="P:Golgi organization"/>
    <property type="evidence" value="ECO:0007669"/>
    <property type="project" value="TreeGrafter"/>
</dbReference>
<feature type="region of interest" description="Disordered" evidence="1">
    <location>
        <begin position="244"/>
        <end position="267"/>
    </location>
</feature>
<dbReference type="InterPro" id="IPR029071">
    <property type="entry name" value="Ubiquitin-like_domsf"/>
</dbReference>
<dbReference type="InterPro" id="IPR001012">
    <property type="entry name" value="UBX_dom"/>
</dbReference>
<organism evidence="5 6">
    <name type="scientific">Sphaerobolus stellatus (strain SS14)</name>
    <dbReference type="NCBI Taxonomy" id="990650"/>
    <lineage>
        <taxon>Eukaryota</taxon>
        <taxon>Fungi</taxon>
        <taxon>Dikarya</taxon>
        <taxon>Basidiomycota</taxon>
        <taxon>Agaricomycotina</taxon>
        <taxon>Agaricomycetes</taxon>
        <taxon>Phallomycetidae</taxon>
        <taxon>Geastrales</taxon>
        <taxon>Sphaerobolaceae</taxon>
        <taxon>Sphaerobolus</taxon>
    </lineage>
</organism>
<feature type="region of interest" description="Disordered" evidence="1">
    <location>
        <begin position="130"/>
        <end position="150"/>
    </location>
</feature>
<dbReference type="SMART" id="SM00553">
    <property type="entry name" value="SEP"/>
    <property type="match status" value="1"/>
</dbReference>
<dbReference type="Pfam" id="PF00789">
    <property type="entry name" value="UBX"/>
    <property type="match status" value="1"/>
</dbReference>
<dbReference type="PROSITE" id="PS50053">
    <property type="entry name" value="UBIQUITIN_2"/>
    <property type="match status" value="1"/>
</dbReference>
<accession>A0A0C9UPY5</accession>
<dbReference type="OrthoDB" id="25887at2759"/>
<dbReference type="Gene3D" id="3.30.420.210">
    <property type="entry name" value="SEP domain"/>
    <property type="match status" value="1"/>
</dbReference>
<feature type="domain" description="SEP" evidence="4">
    <location>
        <begin position="151"/>
        <end position="216"/>
    </location>
</feature>
<dbReference type="Proteomes" id="UP000054279">
    <property type="component" value="Unassembled WGS sequence"/>
</dbReference>
<sequence length="359" mass="38098">MSSNRIGRIGQWGGSNDNNNNSQSGGRFATLRDIAGPSQPAPAPGGGGHGSDDEDSNGDANEGPENWYTGGERSGLSVENPDRRSGNNVVRDILRKAAEASAPAQPAALASGSSGTFGGSGYILGSDEVESSVVPDPNAQPAAEEGDDQEVATRHITFWRDGFSVEDGALMRYDEPENSRILDEINTGHAPPQILDVRVGQPVELRVTRRLNEDYIPPPKRPLGPFGGEGHRLGDVVPQVIRGGSSSSSTQAIPGAFPTPSSADTAPARSAINTHFEVDQSLPTTSVTVRLADGTRLVARMNLRHTVRDIRNFINASRPGSSSVTYTINTTFPNRVLDDETQTIEQAGLKNSLVVQRVL</sequence>
<dbReference type="PROSITE" id="PS50033">
    <property type="entry name" value="UBX"/>
    <property type="match status" value="1"/>
</dbReference>
<protein>
    <recommendedName>
        <fullName evidence="7">UBX domain-containing protein 1</fullName>
    </recommendedName>
</protein>
<dbReference type="GO" id="GO:0043130">
    <property type="term" value="F:ubiquitin binding"/>
    <property type="evidence" value="ECO:0007669"/>
    <property type="project" value="TreeGrafter"/>
</dbReference>
<dbReference type="AlphaFoldDB" id="A0A0C9UPY5"/>
<dbReference type="PROSITE" id="PS51399">
    <property type="entry name" value="SEP"/>
    <property type="match status" value="1"/>
</dbReference>
<keyword evidence="6" id="KW-1185">Reference proteome</keyword>
<dbReference type="SMART" id="SM00166">
    <property type="entry name" value="UBX"/>
    <property type="match status" value="1"/>
</dbReference>
<evidence type="ECO:0000259" key="2">
    <source>
        <dbReference type="PROSITE" id="PS50033"/>
    </source>
</evidence>
<dbReference type="GO" id="GO:0031468">
    <property type="term" value="P:nuclear membrane reassembly"/>
    <property type="evidence" value="ECO:0007669"/>
    <property type="project" value="TreeGrafter"/>
</dbReference>
<gene>
    <name evidence="5" type="ORF">M422DRAFT_784894</name>
</gene>